<name>A0A4C1VZ04_EUMVA</name>
<keyword evidence="3" id="KW-1185">Reference proteome</keyword>
<dbReference type="AlphaFoldDB" id="A0A4C1VZ04"/>
<organism evidence="2 3">
    <name type="scientific">Eumeta variegata</name>
    <name type="common">Bagworm moth</name>
    <name type="synonym">Eumeta japonica</name>
    <dbReference type="NCBI Taxonomy" id="151549"/>
    <lineage>
        <taxon>Eukaryota</taxon>
        <taxon>Metazoa</taxon>
        <taxon>Ecdysozoa</taxon>
        <taxon>Arthropoda</taxon>
        <taxon>Hexapoda</taxon>
        <taxon>Insecta</taxon>
        <taxon>Pterygota</taxon>
        <taxon>Neoptera</taxon>
        <taxon>Endopterygota</taxon>
        <taxon>Lepidoptera</taxon>
        <taxon>Glossata</taxon>
        <taxon>Ditrysia</taxon>
        <taxon>Tineoidea</taxon>
        <taxon>Psychidae</taxon>
        <taxon>Oiketicinae</taxon>
        <taxon>Eumeta</taxon>
    </lineage>
</organism>
<protein>
    <submittedName>
        <fullName evidence="2">Uncharacterized protein</fullName>
    </submittedName>
</protein>
<proteinExistence type="predicted"/>
<gene>
    <name evidence="2" type="ORF">EVAR_16054_1</name>
</gene>
<evidence type="ECO:0000313" key="2">
    <source>
        <dbReference type="EMBL" id="GBP43479.1"/>
    </source>
</evidence>
<sequence length="94" mass="10683">MDNVTDKAEKHENRTSQTDRHSSRTSKLRLQREGHVDLTTDDSWGRKVFEWPMTNWMSLTGGGGDGPTDDPVKVAGHRCLPVYRDRLYRAGIPS</sequence>
<accession>A0A4C1VZ04</accession>
<evidence type="ECO:0000313" key="3">
    <source>
        <dbReference type="Proteomes" id="UP000299102"/>
    </source>
</evidence>
<comment type="caution">
    <text evidence="2">The sequence shown here is derived from an EMBL/GenBank/DDBJ whole genome shotgun (WGS) entry which is preliminary data.</text>
</comment>
<dbReference type="EMBL" id="BGZK01000436">
    <property type="protein sequence ID" value="GBP43479.1"/>
    <property type="molecule type" value="Genomic_DNA"/>
</dbReference>
<feature type="region of interest" description="Disordered" evidence="1">
    <location>
        <begin position="1"/>
        <end position="34"/>
    </location>
</feature>
<feature type="compositionally biased region" description="Basic and acidic residues" evidence="1">
    <location>
        <begin position="1"/>
        <end position="22"/>
    </location>
</feature>
<dbReference type="Proteomes" id="UP000299102">
    <property type="component" value="Unassembled WGS sequence"/>
</dbReference>
<reference evidence="2 3" key="1">
    <citation type="journal article" date="2019" name="Commun. Biol.">
        <title>The bagworm genome reveals a unique fibroin gene that provides high tensile strength.</title>
        <authorList>
            <person name="Kono N."/>
            <person name="Nakamura H."/>
            <person name="Ohtoshi R."/>
            <person name="Tomita M."/>
            <person name="Numata K."/>
            <person name="Arakawa K."/>
        </authorList>
    </citation>
    <scope>NUCLEOTIDE SEQUENCE [LARGE SCALE GENOMIC DNA]</scope>
</reference>
<evidence type="ECO:0000256" key="1">
    <source>
        <dbReference type="SAM" id="MobiDB-lite"/>
    </source>
</evidence>